<evidence type="ECO:0000313" key="2">
    <source>
        <dbReference type="EMBL" id="UUY02583.1"/>
    </source>
</evidence>
<gene>
    <name evidence="2" type="ORF">LRS13_18075</name>
</gene>
<reference evidence="3" key="1">
    <citation type="submission" date="2021-11" db="EMBL/GenBank/DDBJ databases">
        <title>Cultivation dependent microbiological survey of springs from the worlds oldest radium mine currently devoted to the extraction of radon-saturated water.</title>
        <authorList>
            <person name="Kapinusova G."/>
            <person name="Smrhova T."/>
            <person name="Strejcek M."/>
            <person name="Suman J."/>
            <person name="Jani K."/>
            <person name="Pajer P."/>
            <person name="Uhlik O."/>
        </authorList>
    </citation>
    <scope>NUCLEOTIDE SEQUENCE [LARGE SCALE GENOMIC DNA]</scope>
    <source>
        <strain evidence="3">J379</strain>
    </source>
</reference>
<feature type="compositionally biased region" description="Basic and acidic residues" evidence="1">
    <location>
        <begin position="138"/>
        <end position="147"/>
    </location>
</feature>
<feature type="region of interest" description="Disordered" evidence="1">
    <location>
        <begin position="138"/>
        <end position="188"/>
    </location>
</feature>
<name>A0ABY5PD67_9ACTN</name>
<protein>
    <recommendedName>
        <fullName evidence="4">KfrA N-terminal DNA-binding domain-containing protein</fullName>
    </recommendedName>
</protein>
<evidence type="ECO:0000256" key="1">
    <source>
        <dbReference type="SAM" id="MobiDB-lite"/>
    </source>
</evidence>
<accession>A0ABY5PD67</accession>
<dbReference type="EMBL" id="CP088295">
    <property type="protein sequence ID" value="UUY02583.1"/>
    <property type="molecule type" value="Genomic_DNA"/>
</dbReference>
<keyword evidence="3" id="KW-1185">Reference proteome</keyword>
<proteinExistence type="predicted"/>
<dbReference type="Proteomes" id="UP001058860">
    <property type="component" value="Chromosome"/>
</dbReference>
<evidence type="ECO:0000313" key="3">
    <source>
        <dbReference type="Proteomes" id="UP001058860"/>
    </source>
</evidence>
<feature type="compositionally biased region" description="Low complexity" evidence="1">
    <location>
        <begin position="169"/>
        <end position="188"/>
    </location>
</feature>
<dbReference type="RefSeq" id="WP_353863110.1">
    <property type="nucleotide sequence ID" value="NZ_CP088295.1"/>
</dbReference>
<organism evidence="2 3">
    <name type="scientific">Svornostia abyssi</name>
    <dbReference type="NCBI Taxonomy" id="2898438"/>
    <lineage>
        <taxon>Bacteria</taxon>
        <taxon>Bacillati</taxon>
        <taxon>Actinomycetota</taxon>
        <taxon>Thermoleophilia</taxon>
        <taxon>Solirubrobacterales</taxon>
        <taxon>Baekduiaceae</taxon>
        <taxon>Svornostia</taxon>
    </lineage>
</organism>
<sequence>MGRTRTERLRSAVDALPRHARVAMLEGVRGETIVAGAYVGTGAGVCPMVAVHRRGVRTDANRFARAWDQFCGVAQGESRAATERELTTLVAMLQASLLADEHVDLRAAMAEHRAMRRERHAREAVDLAATRAEHQALARERRAREAADVGSDWLHDAPVSPGGTRRRAGLAAARRAAPRAGGPALVRG</sequence>
<evidence type="ECO:0008006" key="4">
    <source>
        <dbReference type="Google" id="ProtNLM"/>
    </source>
</evidence>